<dbReference type="Pfam" id="PF16188">
    <property type="entry name" value="Peptidase_M24_C"/>
    <property type="match status" value="1"/>
</dbReference>
<dbReference type="Gene3D" id="3.40.350.10">
    <property type="entry name" value="Creatinase/prolidase N-terminal domain"/>
    <property type="match status" value="2"/>
</dbReference>
<comment type="similarity">
    <text evidence="1">Belongs to the peptidase M24B family.</text>
</comment>
<dbReference type="PANTHER" id="PTHR43763">
    <property type="entry name" value="XAA-PRO AMINOPEPTIDASE 1"/>
    <property type="match status" value="1"/>
</dbReference>
<dbReference type="AlphaFoldDB" id="A0A2G4F4Q8"/>
<dbReference type="OrthoDB" id="9806388at2"/>
<keyword evidence="8" id="KW-0645">Protease</keyword>
<evidence type="ECO:0000313" key="9">
    <source>
        <dbReference type="Proteomes" id="UP000226442"/>
    </source>
</evidence>
<dbReference type="Pfam" id="PF00557">
    <property type="entry name" value="Peptidase_M24"/>
    <property type="match status" value="1"/>
</dbReference>
<accession>A0A2G4F4Q8</accession>
<evidence type="ECO:0000256" key="2">
    <source>
        <dbReference type="ARBA" id="ARBA00022723"/>
    </source>
</evidence>
<feature type="domain" description="Peptidase M24 C-terminal" evidence="7">
    <location>
        <begin position="576"/>
        <end position="633"/>
    </location>
</feature>
<evidence type="ECO:0000313" key="8">
    <source>
        <dbReference type="EMBL" id="PHX56740.1"/>
    </source>
</evidence>
<reference evidence="8" key="1">
    <citation type="submission" date="2017-10" db="EMBL/GenBank/DDBJ databases">
        <title>Draft genome sequence of the planktic cyanobacteria Tychonema bourrellyi isolated from alpine lentic freshwater.</title>
        <authorList>
            <person name="Tett A."/>
            <person name="Armanini F."/>
            <person name="Asnicar F."/>
            <person name="Boscaini A."/>
            <person name="Pasolli E."/>
            <person name="Zolfo M."/>
            <person name="Donati C."/>
            <person name="Salmaso N."/>
            <person name="Segata N."/>
        </authorList>
    </citation>
    <scope>NUCLEOTIDE SEQUENCE</scope>
    <source>
        <strain evidence="8">FEM_GT703</strain>
    </source>
</reference>
<evidence type="ECO:0000256" key="3">
    <source>
        <dbReference type="ARBA" id="ARBA00022801"/>
    </source>
</evidence>
<dbReference type="Proteomes" id="UP000226442">
    <property type="component" value="Unassembled WGS sequence"/>
</dbReference>
<dbReference type="SUPFAM" id="SSF53092">
    <property type="entry name" value="Creatinase/prolidase N-terminal domain"/>
    <property type="match status" value="2"/>
</dbReference>
<dbReference type="InterPro" id="IPR033740">
    <property type="entry name" value="Pept_M24B"/>
</dbReference>
<dbReference type="GO" id="GO:0046872">
    <property type="term" value="F:metal ion binding"/>
    <property type="evidence" value="ECO:0007669"/>
    <property type="project" value="UniProtKB-KW"/>
</dbReference>
<dbReference type="InterPro" id="IPR050422">
    <property type="entry name" value="X-Pro_aminopeptidase_P"/>
</dbReference>
<dbReference type="InterPro" id="IPR032416">
    <property type="entry name" value="Peptidase_M24_C"/>
</dbReference>
<evidence type="ECO:0000256" key="4">
    <source>
        <dbReference type="ARBA" id="ARBA00023211"/>
    </source>
</evidence>
<evidence type="ECO:0000259" key="6">
    <source>
        <dbReference type="Pfam" id="PF01321"/>
    </source>
</evidence>
<gene>
    <name evidence="8" type="ORF">CP500_003780</name>
</gene>
<proteinExistence type="inferred from homology"/>
<keyword evidence="3" id="KW-0378">Hydrolase</keyword>
<evidence type="ECO:0000259" key="5">
    <source>
        <dbReference type="Pfam" id="PF00557"/>
    </source>
</evidence>
<dbReference type="Gene3D" id="3.90.230.10">
    <property type="entry name" value="Creatinase/methionine aminopeptidase superfamily"/>
    <property type="match status" value="1"/>
</dbReference>
<dbReference type="Pfam" id="PF16189">
    <property type="entry name" value="Creatinase_N_2"/>
    <property type="match status" value="1"/>
</dbReference>
<dbReference type="CDD" id="cd01085">
    <property type="entry name" value="APP"/>
    <property type="match status" value="1"/>
</dbReference>
<dbReference type="InterPro" id="IPR036005">
    <property type="entry name" value="Creatinase/aminopeptidase-like"/>
</dbReference>
<sequence>MVAANLKTNINTQESTHSKLADLRDSMLNYDLDCYFIPSVDEHLNLYGSEAKQRRAWISGFTGSAGDLLVGKNLAWLFVDSRYYEQAELQVDSALIQISKLGLEENLTLIETLEKLAVESAQNQTKLRFGFDPFTLSVEQYQSWVKKFATAGIELIPISENLADKVRWRSPRRGSHNLAKTSETLAAIDESPIFSLPVSLTGESAAEKLARVREAMQKANIDVLPITNLNQIAWLFNLRGSDIPNIPIFISYAIVTTDAAFLFTNPQRVLAEIQQDLHNCATLLPYAKYPETLQDCVSQPKQIRVLLDPKHTTAGTHQLIIDRQSATESNIEIVFEANPIEGMKARKNPVEIEQMKSANFKASKAKTFTLKWLTEQLENGKVLTEFDVKETVERFYQEEADFQSLSFRTIAGAGVNSSIVHYGTPSPEITLKPGEFLLLDSGSQYLGGTTDDTRTVIIGEPTALQIEHYTTVLIAHISCAMQQFPKGAMGVQLDAIARSILWQEQLDYGHGTGHGVGAFLAVHEGPNGISKSVQYALEPGMVTSIEPGYYQPGWGGIRIENLYVVVEMPSKYDTVWYGFEPLTYIPFDRKLINADRLSKTQLAWLNNYHGAVVEKLASAIDPATLEWLKTACVALG</sequence>
<dbReference type="GO" id="GO:0070006">
    <property type="term" value="F:metalloaminopeptidase activity"/>
    <property type="evidence" value="ECO:0007669"/>
    <property type="project" value="InterPro"/>
</dbReference>
<protein>
    <submittedName>
        <fullName evidence="8">Aminopeptidase P family protein</fullName>
    </submittedName>
</protein>
<name>A0A2G4F4Q8_9CYAN</name>
<comment type="caution">
    <text evidence="8">The sequence shown here is derived from an EMBL/GenBank/DDBJ whole genome shotgun (WGS) entry which is preliminary data.</text>
</comment>
<dbReference type="InterPro" id="IPR000994">
    <property type="entry name" value="Pept_M24"/>
</dbReference>
<dbReference type="FunFam" id="3.90.230.10:FF:000007">
    <property type="entry name" value="Xaa-Pro aminopeptidase P"/>
    <property type="match status" value="1"/>
</dbReference>
<dbReference type="GO" id="GO:0005737">
    <property type="term" value="C:cytoplasm"/>
    <property type="evidence" value="ECO:0007669"/>
    <property type="project" value="UniProtKB-ARBA"/>
</dbReference>
<keyword evidence="8" id="KW-0031">Aminopeptidase</keyword>
<dbReference type="Pfam" id="PF01321">
    <property type="entry name" value="Creatinase_N"/>
    <property type="match status" value="1"/>
</dbReference>
<keyword evidence="2" id="KW-0479">Metal-binding</keyword>
<feature type="domain" description="Peptidase M24" evidence="5">
    <location>
        <begin position="354"/>
        <end position="567"/>
    </location>
</feature>
<keyword evidence="9" id="KW-1185">Reference proteome</keyword>
<feature type="domain" description="Creatinase N-terminal" evidence="6">
    <location>
        <begin position="20"/>
        <end position="167"/>
    </location>
</feature>
<dbReference type="SUPFAM" id="SSF55920">
    <property type="entry name" value="Creatinase/aminopeptidase"/>
    <property type="match status" value="1"/>
</dbReference>
<keyword evidence="4" id="KW-0464">Manganese</keyword>
<dbReference type="InterPro" id="IPR029149">
    <property type="entry name" value="Creatin/AminoP/Spt16_N"/>
</dbReference>
<dbReference type="EMBL" id="NXIB02000013">
    <property type="protein sequence ID" value="PHX56740.1"/>
    <property type="molecule type" value="Genomic_DNA"/>
</dbReference>
<evidence type="ECO:0000256" key="1">
    <source>
        <dbReference type="ARBA" id="ARBA00008766"/>
    </source>
</evidence>
<dbReference type="InterPro" id="IPR000587">
    <property type="entry name" value="Creatinase_N"/>
</dbReference>
<organism evidence="8 9">
    <name type="scientific">Tychonema bourrellyi FEM_GT703</name>
    <dbReference type="NCBI Taxonomy" id="2040638"/>
    <lineage>
        <taxon>Bacteria</taxon>
        <taxon>Bacillati</taxon>
        <taxon>Cyanobacteriota</taxon>
        <taxon>Cyanophyceae</taxon>
        <taxon>Oscillatoriophycideae</taxon>
        <taxon>Oscillatoriales</taxon>
        <taxon>Microcoleaceae</taxon>
        <taxon>Tychonema</taxon>
    </lineage>
</organism>
<dbReference type="PANTHER" id="PTHR43763:SF6">
    <property type="entry name" value="XAA-PRO AMINOPEPTIDASE 1"/>
    <property type="match status" value="1"/>
</dbReference>
<dbReference type="RefSeq" id="WP_096828071.1">
    <property type="nucleotide sequence ID" value="NZ_NXIB02000013.1"/>
</dbReference>
<evidence type="ECO:0000259" key="7">
    <source>
        <dbReference type="Pfam" id="PF16188"/>
    </source>
</evidence>